<feature type="transmembrane region" description="Helical" evidence="9">
    <location>
        <begin position="146"/>
        <end position="169"/>
    </location>
</feature>
<accession>A0A1D1USG0</accession>
<comment type="similarity">
    <text evidence="2">Belongs to the unc-93 family.</text>
</comment>
<dbReference type="GO" id="GO:0016020">
    <property type="term" value="C:membrane"/>
    <property type="evidence" value="ECO:0007669"/>
    <property type="project" value="UniProtKB-SubCell"/>
</dbReference>
<feature type="transmembrane region" description="Helical" evidence="9">
    <location>
        <begin position="353"/>
        <end position="372"/>
    </location>
</feature>
<dbReference type="InterPro" id="IPR051617">
    <property type="entry name" value="UNC-93-like_regulator"/>
</dbReference>
<feature type="transmembrane region" description="Helical" evidence="9">
    <location>
        <begin position="50"/>
        <end position="67"/>
    </location>
</feature>
<evidence type="ECO:0000256" key="8">
    <source>
        <dbReference type="ARBA" id="ARBA00041910"/>
    </source>
</evidence>
<evidence type="ECO:0000256" key="5">
    <source>
        <dbReference type="ARBA" id="ARBA00023136"/>
    </source>
</evidence>
<evidence type="ECO:0000313" key="11">
    <source>
        <dbReference type="Proteomes" id="UP000186922"/>
    </source>
</evidence>
<proteinExistence type="inferred from homology"/>
<gene>
    <name evidence="10" type="primary">RvY_03699</name>
    <name evidence="10" type="synonym">RvY_03699.1</name>
    <name evidence="10" type="ORF">RvY_03699-1</name>
</gene>
<evidence type="ECO:0000256" key="6">
    <source>
        <dbReference type="ARBA" id="ARBA00023180"/>
    </source>
</evidence>
<feature type="transmembrane region" description="Helical" evidence="9">
    <location>
        <begin position="213"/>
        <end position="235"/>
    </location>
</feature>
<evidence type="ECO:0000256" key="2">
    <source>
        <dbReference type="ARBA" id="ARBA00009172"/>
    </source>
</evidence>
<protein>
    <recommendedName>
        <fullName evidence="7">UNC93-like protein MFSD11</fullName>
    </recommendedName>
    <alternativeName>
        <fullName evidence="8">Major facilitator superfamily domain-containing protein 11</fullName>
    </alternativeName>
</protein>
<comment type="caution">
    <text evidence="10">The sequence shown here is derived from an EMBL/GenBank/DDBJ whole genome shotgun (WGS) entry which is preliminary data.</text>
</comment>
<name>A0A1D1USG0_RAMVA</name>
<evidence type="ECO:0000256" key="3">
    <source>
        <dbReference type="ARBA" id="ARBA00022692"/>
    </source>
</evidence>
<keyword evidence="4 9" id="KW-1133">Transmembrane helix</keyword>
<dbReference type="Proteomes" id="UP000186922">
    <property type="component" value="Unassembled WGS sequence"/>
</dbReference>
<dbReference type="OrthoDB" id="196103at2759"/>
<comment type="subcellular location">
    <subcellularLocation>
        <location evidence="1">Membrane</location>
        <topology evidence="1">Multi-pass membrane protein</topology>
    </subcellularLocation>
</comment>
<dbReference type="InterPro" id="IPR036259">
    <property type="entry name" value="MFS_trans_sf"/>
</dbReference>
<dbReference type="Pfam" id="PF05978">
    <property type="entry name" value="UNC-93"/>
    <property type="match status" value="1"/>
</dbReference>
<evidence type="ECO:0000256" key="9">
    <source>
        <dbReference type="SAM" id="Phobius"/>
    </source>
</evidence>
<sequence length="392" mass="42939">MLVEMKQTMDEVESKQLPRGSLQMISTYPAAEPVTPSGVTGRFLCFDKRFFNILVLGFGFMFTFGAFHCTQQVQAVVLNSIDDGYYVGTSTAGYVCLALSYVGMTTSFVLAPAVSALFGQKLCMVGGSMFLSMASLAYIRPLEITLYIGALLQGTGSGLCWTVFGHFLTENSTEKTIGRNTGIHWAIFQSGPIILNLYYFFLTRGISHITTELRYALFAVIIPSSVLGFLTLSMLQHPWSHELFFTQQIPSDSLTPCEITKTRIAKKALYQELKMTLSKDMFLLAPLFIHMGVSLTLFISVYGTALGYSEQFGDLREALVGLNGVFVAVGQVLGGVVYTFLGPYLAKNGRDLGILLALLVDLLAFYIAFLVLPETSSLGMTSAPSYIGPKYC</sequence>
<reference evidence="10 11" key="1">
    <citation type="journal article" date="2016" name="Nat. Commun.">
        <title>Extremotolerant tardigrade genome and improved radiotolerance of human cultured cells by tardigrade-unique protein.</title>
        <authorList>
            <person name="Hashimoto T."/>
            <person name="Horikawa D.D."/>
            <person name="Saito Y."/>
            <person name="Kuwahara H."/>
            <person name="Kozuka-Hata H."/>
            <person name="Shin-I T."/>
            <person name="Minakuchi Y."/>
            <person name="Ohishi K."/>
            <person name="Motoyama A."/>
            <person name="Aizu T."/>
            <person name="Enomoto A."/>
            <person name="Kondo K."/>
            <person name="Tanaka S."/>
            <person name="Hara Y."/>
            <person name="Koshikawa S."/>
            <person name="Sagara H."/>
            <person name="Miura T."/>
            <person name="Yokobori S."/>
            <person name="Miyagawa K."/>
            <person name="Suzuki Y."/>
            <person name="Kubo T."/>
            <person name="Oyama M."/>
            <person name="Kohara Y."/>
            <person name="Fujiyama A."/>
            <person name="Arakawa K."/>
            <person name="Katayama T."/>
            <person name="Toyoda A."/>
            <person name="Kunieda T."/>
        </authorList>
    </citation>
    <scope>NUCLEOTIDE SEQUENCE [LARGE SCALE GENOMIC DNA]</scope>
    <source>
        <strain evidence="10 11">YOKOZUNA-1</strain>
    </source>
</reference>
<evidence type="ECO:0000256" key="1">
    <source>
        <dbReference type="ARBA" id="ARBA00004141"/>
    </source>
</evidence>
<keyword evidence="5 9" id="KW-0472">Membrane</keyword>
<feature type="transmembrane region" description="Helical" evidence="9">
    <location>
        <begin position="181"/>
        <end position="201"/>
    </location>
</feature>
<feature type="transmembrane region" description="Helical" evidence="9">
    <location>
        <begin position="281"/>
        <end position="302"/>
    </location>
</feature>
<dbReference type="AlphaFoldDB" id="A0A1D1USG0"/>
<dbReference type="PANTHER" id="PTHR23294">
    <property type="entry name" value="ET TRANSLATION PRODUCT-RELATED"/>
    <property type="match status" value="1"/>
</dbReference>
<evidence type="ECO:0000313" key="10">
    <source>
        <dbReference type="EMBL" id="GAU91450.1"/>
    </source>
</evidence>
<feature type="transmembrane region" description="Helical" evidence="9">
    <location>
        <begin position="87"/>
        <end position="110"/>
    </location>
</feature>
<feature type="transmembrane region" description="Helical" evidence="9">
    <location>
        <begin position="322"/>
        <end position="341"/>
    </location>
</feature>
<dbReference type="PANTHER" id="PTHR23294:SF0">
    <property type="entry name" value="UNC93-LIKE PROTEIN MFSD11"/>
    <property type="match status" value="1"/>
</dbReference>
<keyword evidence="6" id="KW-0325">Glycoprotein</keyword>
<dbReference type="InterPro" id="IPR010291">
    <property type="entry name" value="Ion_channel_UNC-93"/>
</dbReference>
<keyword evidence="3 9" id="KW-0812">Transmembrane</keyword>
<dbReference type="Gene3D" id="1.20.1250.20">
    <property type="entry name" value="MFS general substrate transporter like domains"/>
    <property type="match status" value="1"/>
</dbReference>
<keyword evidence="11" id="KW-1185">Reference proteome</keyword>
<dbReference type="EMBL" id="BDGG01000002">
    <property type="protein sequence ID" value="GAU91450.1"/>
    <property type="molecule type" value="Genomic_DNA"/>
</dbReference>
<evidence type="ECO:0000256" key="4">
    <source>
        <dbReference type="ARBA" id="ARBA00022989"/>
    </source>
</evidence>
<dbReference type="SUPFAM" id="SSF103473">
    <property type="entry name" value="MFS general substrate transporter"/>
    <property type="match status" value="1"/>
</dbReference>
<organism evidence="10 11">
    <name type="scientific">Ramazzottius varieornatus</name>
    <name type="common">Water bear</name>
    <name type="synonym">Tardigrade</name>
    <dbReference type="NCBI Taxonomy" id="947166"/>
    <lineage>
        <taxon>Eukaryota</taxon>
        <taxon>Metazoa</taxon>
        <taxon>Ecdysozoa</taxon>
        <taxon>Tardigrada</taxon>
        <taxon>Eutardigrada</taxon>
        <taxon>Parachela</taxon>
        <taxon>Hypsibioidea</taxon>
        <taxon>Ramazzottiidae</taxon>
        <taxon>Ramazzottius</taxon>
    </lineage>
</organism>
<evidence type="ECO:0000256" key="7">
    <source>
        <dbReference type="ARBA" id="ARBA00040302"/>
    </source>
</evidence>